<dbReference type="CDD" id="cd22157">
    <property type="entry name" value="F-box_AtFBW1-like"/>
    <property type="match status" value="1"/>
</dbReference>
<dbReference type="InterPro" id="IPR001810">
    <property type="entry name" value="F-box_dom"/>
</dbReference>
<comment type="caution">
    <text evidence="2">The sequence shown here is derived from an EMBL/GenBank/DDBJ whole genome shotgun (WGS) entry which is preliminary data.</text>
</comment>
<dbReference type="PANTHER" id="PTHR31672:SF13">
    <property type="entry name" value="F-BOX PROTEIN CPR30-LIKE"/>
    <property type="match status" value="1"/>
</dbReference>
<evidence type="ECO:0000259" key="1">
    <source>
        <dbReference type="PROSITE" id="PS50181"/>
    </source>
</evidence>
<proteinExistence type="predicted"/>
<dbReference type="PROSITE" id="PS50181">
    <property type="entry name" value="FBOX"/>
    <property type="match status" value="1"/>
</dbReference>
<feature type="domain" description="F-box" evidence="1">
    <location>
        <begin position="5"/>
        <end position="51"/>
    </location>
</feature>
<dbReference type="InterPro" id="IPR050796">
    <property type="entry name" value="SCF_F-box_component"/>
</dbReference>
<organism evidence="2 3">
    <name type="scientific">Deinandra increscens subsp. villosa</name>
    <dbReference type="NCBI Taxonomy" id="3103831"/>
    <lineage>
        <taxon>Eukaryota</taxon>
        <taxon>Viridiplantae</taxon>
        <taxon>Streptophyta</taxon>
        <taxon>Embryophyta</taxon>
        <taxon>Tracheophyta</taxon>
        <taxon>Spermatophyta</taxon>
        <taxon>Magnoliopsida</taxon>
        <taxon>eudicotyledons</taxon>
        <taxon>Gunneridae</taxon>
        <taxon>Pentapetalae</taxon>
        <taxon>asterids</taxon>
        <taxon>campanulids</taxon>
        <taxon>Asterales</taxon>
        <taxon>Asteraceae</taxon>
        <taxon>Asteroideae</taxon>
        <taxon>Heliantheae alliance</taxon>
        <taxon>Madieae</taxon>
        <taxon>Madiinae</taxon>
        <taxon>Deinandra</taxon>
    </lineage>
</organism>
<dbReference type="AlphaFoldDB" id="A0AAP0H960"/>
<reference evidence="2 3" key="1">
    <citation type="submission" date="2024-04" db="EMBL/GenBank/DDBJ databases">
        <title>The reference genome of an endangered Asteraceae, Deinandra increscens subsp. villosa, native to the Central Coast of California.</title>
        <authorList>
            <person name="Guilliams M."/>
            <person name="Hasenstab-Lehman K."/>
            <person name="Meyer R."/>
            <person name="Mcevoy S."/>
        </authorList>
    </citation>
    <scope>NUCLEOTIDE SEQUENCE [LARGE SCALE GENOMIC DNA]</scope>
    <source>
        <tissue evidence="2">Leaf</tissue>
    </source>
</reference>
<name>A0AAP0H960_9ASTR</name>
<evidence type="ECO:0000313" key="3">
    <source>
        <dbReference type="Proteomes" id="UP001408789"/>
    </source>
</evidence>
<dbReference type="Proteomes" id="UP001408789">
    <property type="component" value="Unassembled WGS sequence"/>
</dbReference>
<dbReference type="InterPro" id="IPR017451">
    <property type="entry name" value="F-box-assoc_interact_dom"/>
</dbReference>
<dbReference type="EMBL" id="JBCNJP010000003">
    <property type="protein sequence ID" value="KAK9079723.1"/>
    <property type="molecule type" value="Genomic_DNA"/>
</dbReference>
<dbReference type="Gene3D" id="1.20.1280.50">
    <property type="match status" value="1"/>
</dbReference>
<dbReference type="Pfam" id="PF00646">
    <property type="entry name" value="F-box"/>
    <property type="match status" value="1"/>
</dbReference>
<dbReference type="InterPro" id="IPR013187">
    <property type="entry name" value="F-box-assoc_dom_typ3"/>
</dbReference>
<dbReference type="SUPFAM" id="SSF81383">
    <property type="entry name" value="F-box domain"/>
    <property type="match status" value="1"/>
</dbReference>
<dbReference type="SMART" id="SM00256">
    <property type="entry name" value="FBOX"/>
    <property type="match status" value="1"/>
</dbReference>
<gene>
    <name evidence="2" type="ORF">SSX86_001396</name>
</gene>
<sequence>MSASKLPAISLPPEIIEAILRFLPAKPLGRFKSVSKTWKSLISDPKFIKKTLQHHLQTPTTNLILLSDTNYLLYSLDTNQLLPHLNSSDEDIPATVKEVSFRCKEVLGSCNGLVLAKDENDSIFLINPTTKERLEVPLPPFILPDDVDLSVWYGFGYDSSTDDYKVVTLSIWYLRREFEPYSMGTYVSVYSLRNNSWNKLPNSSQFLGLCAHSPVVINQSFQWFNDFSTIVSFSFTTEEFDEFRLQLPDLFQRQLVRFYHLVDIGGKLGLLVCIGDGPELWVMEDYGNTWTRVCFHEFKDLRDRVKPVCLVEGSNRDFILDVKGDHVLVFGVDEKRCRNVTIEGGPDGFTVLGTYSESLESPKRILTPP</sequence>
<dbReference type="Pfam" id="PF08268">
    <property type="entry name" value="FBA_3"/>
    <property type="match status" value="1"/>
</dbReference>
<dbReference type="NCBIfam" id="TIGR01640">
    <property type="entry name" value="F_box_assoc_1"/>
    <property type="match status" value="1"/>
</dbReference>
<protein>
    <recommendedName>
        <fullName evidence="1">F-box domain-containing protein</fullName>
    </recommendedName>
</protein>
<accession>A0AAP0H960</accession>
<dbReference type="PANTHER" id="PTHR31672">
    <property type="entry name" value="BNACNNG10540D PROTEIN"/>
    <property type="match status" value="1"/>
</dbReference>
<dbReference type="InterPro" id="IPR036047">
    <property type="entry name" value="F-box-like_dom_sf"/>
</dbReference>
<keyword evidence="3" id="KW-1185">Reference proteome</keyword>
<evidence type="ECO:0000313" key="2">
    <source>
        <dbReference type="EMBL" id="KAK9079723.1"/>
    </source>
</evidence>